<dbReference type="GO" id="GO:0005506">
    <property type="term" value="F:iron ion binding"/>
    <property type="evidence" value="ECO:0007669"/>
    <property type="project" value="InterPro"/>
</dbReference>
<dbReference type="GO" id="GO:0019684">
    <property type="term" value="P:photosynthesis, light reaction"/>
    <property type="evidence" value="ECO:0007669"/>
    <property type="project" value="InterPro"/>
</dbReference>
<evidence type="ECO:0000256" key="5">
    <source>
        <dbReference type="ARBA" id="ARBA00022617"/>
    </source>
</evidence>
<dbReference type="AlphaFoldDB" id="A0A291QSY8"/>
<keyword evidence="8" id="KW-0408">Iron</keyword>
<evidence type="ECO:0000256" key="3">
    <source>
        <dbReference type="ARBA" id="ARBA00022448"/>
    </source>
</evidence>
<feature type="signal peptide" evidence="9">
    <location>
        <begin position="1"/>
        <end position="23"/>
    </location>
</feature>
<evidence type="ECO:0000256" key="1">
    <source>
        <dbReference type="ARBA" id="ARBA00003196"/>
    </source>
</evidence>
<feature type="chain" id="PRO_5012200461" description="Photosynthetic reaction center cytochrome c subunit" evidence="9">
    <location>
        <begin position="24"/>
        <end position="134"/>
    </location>
</feature>
<dbReference type="GO" id="GO:0030077">
    <property type="term" value="C:plasma membrane light-harvesting complex"/>
    <property type="evidence" value="ECO:0007669"/>
    <property type="project" value="InterPro"/>
</dbReference>
<sequence length="134" mass="14876">MKAKITVTLLLAAIATVTLCSLAIPLQEHNEKPKNLKVLPKKIDPKELISIMRGFNASLGVKCNFCHAKSADDPKKMDFASDANKHKGIARGMMKMTTKINKKFFGGAEAREVTCYTCHKGHKEPEKMTEEKES</sequence>
<dbReference type="GO" id="GO:0020037">
    <property type="term" value="F:heme binding"/>
    <property type="evidence" value="ECO:0007669"/>
    <property type="project" value="InterPro"/>
</dbReference>
<reference evidence="10 11" key="1">
    <citation type="submission" date="2017-10" db="EMBL/GenBank/DDBJ databases">
        <title>Paenichitinophaga pekingensis gen. nov., sp. nov., isolated from activated sludge.</title>
        <authorList>
            <person name="Jin D."/>
            <person name="Kong X."/>
            <person name="Deng Y."/>
            <person name="Bai Z."/>
        </authorList>
    </citation>
    <scope>NUCLEOTIDE SEQUENCE [LARGE SCALE GENOMIC DNA]</scope>
    <source>
        <strain evidence="10 11">13</strain>
    </source>
</reference>
<keyword evidence="3" id="KW-0813">Transport</keyword>
<keyword evidence="9" id="KW-0732">Signal</keyword>
<evidence type="ECO:0000256" key="8">
    <source>
        <dbReference type="ARBA" id="ARBA00023004"/>
    </source>
</evidence>
<dbReference type="RefSeq" id="WP_098193368.1">
    <property type="nucleotide sequence ID" value="NZ_CP023777.1"/>
</dbReference>
<evidence type="ECO:0000313" key="10">
    <source>
        <dbReference type="EMBL" id="ATL46983.1"/>
    </source>
</evidence>
<evidence type="ECO:0000256" key="2">
    <source>
        <dbReference type="ARBA" id="ARBA00015978"/>
    </source>
</evidence>
<dbReference type="SUPFAM" id="SSF48695">
    <property type="entry name" value="Multiheme cytochromes"/>
    <property type="match status" value="1"/>
</dbReference>
<gene>
    <name evidence="10" type="ORF">COR50_07175</name>
</gene>
<name>A0A291QSY8_9BACT</name>
<evidence type="ECO:0000256" key="4">
    <source>
        <dbReference type="ARBA" id="ARBA00022531"/>
    </source>
</evidence>
<organism evidence="10 11">
    <name type="scientific">Chitinophaga caeni</name>
    <dbReference type="NCBI Taxonomy" id="2029983"/>
    <lineage>
        <taxon>Bacteria</taxon>
        <taxon>Pseudomonadati</taxon>
        <taxon>Bacteroidota</taxon>
        <taxon>Chitinophagia</taxon>
        <taxon>Chitinophagales</taxon>
        <taxon>Chitinophagaceae</taxon>
        <taxon>Chitinophaga</taxon>
    </lineage>
</organism>
<protein>
    <recommendedName>
        <fullName evidence="2">Photosynthetic reaction center cytochrome c subunit</fullName>
    </recommendedName>
</protein>
<keyword evidence="7" id="KW-0249">Electron transport</keyword>
<evidence type="ECO:0000256" key="7">
    <source>
        <dbReference type="ARBA" id="ARBA00022982"/>
    </source>
</evidence>
<dbReference type="InterPro" id="IPR036280">
    <property type="entry name" value="Multihaem_cyt_sf"/>
</dbReference>
<dbReference type="Gene3D" id="1.10.468.10">
    <property type="entry name" value="Photosynthetic Reaction Center, subunit C, domain 2"/>
    <property type="match status" value="1"/>
</dbReference>
<dbReference type="InterPro" id="IPR023119">
    <property type="entry name" value="Multihaem_cyt_PRC_cyt_su-like"/>
</dbReference>
<keyword evidence="5" id="KW-0349">Heme</keyword>
<accession>A0A291QSY8</accession>
<dbReference type="OrthoDB" id="951235at2"/>
<proteinExistence type="predicted"/>
<keyword evidence="11" id="KW-1185">Reference proteome</keyword>
<keyword evidence="4" id="KW-0602">Photosynthesis</keyword>
<dbReference type="Pfam" id="PF02276">
    <property type="entry name" value="CytoC_RC"/>
    <property type="match status" value="1"/>
</dbReference>
<dbReference type="GO" id="GO:0009055">
    <property type="term" value="F:electron transfer activity"/>
    <property type="evidence" value="ECO:0007669"/>
    <property type="project" value="InterPro"/>
</dbReference>
<comment type="function">
    <text evidence="1">The reaction center of purple bacteria contains a tightly bound cytochrome molecule which re-reduces the photo oxidized primary electron donor.</text>
</comment>
<dbReference type="NCBIfam" id="NF033196">
    <property type="entry name" value="c_type_nonphoto"/>
    <property type="match status" value="1"/>
</dbReference>
<keyword evidence="6" id="KW-0479">Metal-binding</keyword>
<dbReference type="Proteomes" id="UP000220133">
    <property type="component" value="Chromosome"/>
</dbReference>
<dbReference type="InterPro" id="IPR003158">
    <property type="entry name" value="Photosyn_RC_cyt_c-su"/>
</dbReference>
<evidence type="ECO:0000313" key="11">
    <source>
        <dbReference type="Proteomes" id="UP000220133"/>
    </source>
</evidence>
<dbReference type="EMBL" id="CP023777">
    <property type="protein sequence ID" value="ATL46983.1"/>
    <property type="molecule type" value="Genomic_DNA"/>
</dbReference>
<evidence type="ECO:0000256" key="9">
    <source>
        <dbReference type="SAM" id="SignalP"/>
    </source>
</evidence>
<dbReference type="KEGG" id="cbae:COR50_07175"/>
<evidence type="ECO:0000256" key="6">
    <source>
        <dbReference type="ARBA" id="ARBA00022723"/>
    </source>
</evidence>